<comment type="caution">
    <text evidence="1">The sequence shown here is derived from an EMBL/GenBank/DDBJ whole genome shotgun (WGS) entry which is preliminary data.</text>
</comment>
<organism evidence="1 2">
    <name type="scientific">Mycena pura</name>
    <dbReference type="NCBI Taxonomy" id="153505"/>
    <lineage>
        <taxon>Eukaryota</taxon>
        <taxon>Fungi</taxon>
        <taxon>Dikarya</taxon>
        <taxon>Basidiomycota</taxon>
        <taxon>Agaricomycotina</taxon>
        <taxon>Agaricomycetes</taxon>
        <taxon>Agaricomycetidae</taxon>
        <taxon>Agaricales</taxon>
        <taxon>Marasmiineae</taxon>
        <taxon>Mycenaceae</taxon>
        <taxon>Mycena</taxon>
    </lineage>
</organism>
<evidence type="ECO:0000313" key="2">
    <source>
        <dbReference type="Proteomes" id="UP001219525"/>
    </source>
</evidence>
<gene>
    <name evidence="1" type="ORF">GGX14DRAFT_699859</name>
</gene>
<name>A0AAD6V2P6_9AGAR</name>
<dbReference type="InterPro" id="IPR032675">
    <property type="entry name" value="LRR_dom_sf"/>
</dbReference>
<sequence>MKVAISDGWVVVLVSHHVVVVPKPAPLAMRGKRVSLPSLPPELWICIHRLAIEDVSPLRKAYREIHDPDNKFKAATAPDARRFLKAARSLMSVCRLWNRLARELLYENVWIADTRRWASLSAALQRPNIARHVRSLRLSTTRYDHNVEALCYCPQVEMLVQPEFPRPEYLYAAPDVPLPRLHSLKWLYWVESEWSSALLEKVLRAAPNLEHIFLTSSGTFPSAGTPIEVPNLPHLKSLVLTWLDRENVYSILRTDLQHLTHLTINPVYLSAVSALPALTSLALIGHPKYALVPYHTICARCPALRELRYDANIVPEPPGDGQTAPALTYIQLHLSNPLRHYSAYSHFLSLFEAPAFAALERVVLDGAGWVDIARCVWLEAAPLLTQILPNGGRHQRRAADGWVVVLVSHHIVVVPKPAPLAMRGKRVSLPSLPPELWIHIHRLAIEDVSPFRKAYREIQDSDNSKAATVPDALNDPSVRRFFKAARSLMSVCRLWNELARELLYENVWIADTRRWASLSVALQRPEVARHVRCLRLSTTRYDHNVEALCYCPQVKMLVQPRFRRSEYLQTAPDVPLPRLHTLKYLYWAESAWSSALLEKVLSAAPNLEHIFLTNSGHTPSVGTPIEVPNLPHLKSLVLAWLNRMNVFAILRTDLQHLTHLTINPAHLEWDAVSALRALTSLALIGHSEETLVSYSTVCARCPALRELRYNANFTPEPPAVGQTAPALTYIQLHLGVPRRYSTYSHFLRFFEAPAFAALKRVVLKGPGWIYLAHAHVELGAEPLRARGCRVEVP</sequence>
<dbReference type="Proteomes" id="UP001219525">
    <property type="component" value="Unassembled WGS sequence"/>
</dbReference>
<reference evidence="1" key="1">
    <citation type="submission" date="2023-03" db="EMBL/GenBank/DDBJ databases">
        <title>Massive genome expansion in bonnet fungi (Mycena s.s.) driven by repeated elements and novel gene families across ecological guilds.</title>
        <authorList>
            <consortium name="Lawrence Berkeley National Laboratory"/>
            <person name="Harder C.B."/>
            <person name="Miyauchi S."/>
            <person name="Viragh M."/>
            <person name="Kuo A."/>
            <person name="Thoen E."/>
            <person name="Andreopoulos B."/>
            <person name="Lu D."/>
            <person name="Skrede I."/>
            <person name="Drula E."/>
            <person name="Henrissat B."/>
            <person name="Morin E."/>
            <person name="Kohler A."/>
            <person name="Barry K."/>
            <person name="LaButti K."/>
            <person name="Morin E."/>
            <person name="Salamov A."/>
            <person name="Lipzen A."/>
            <person name="Mereny Z."/>
            <person name="Hegedus B."/>
            <person name="Baldrian P."/>
            <person name="Stursova M."/>
            <person name="Weitz H."/>
            <person name="Taylor A."/>
            <person name="Grigoriev I.V."/>
            <person name="Nagy L.G."/>
            <person name="Martin F."/>
            <person name="Kauserud H."/>
        </authorList>
    </citation>
    <scope>NUCLEOTIDE SEQUENCE</scope>
    <source>
        <strain evidence="1">9144</strain>
    </source>
</reference>
<dbReference type="AlphaFoldDB" id="A0AAD6V2P6"/>
<proteinExistence type="predicted"/>
<dbReference type="EMBL" id="JARJCW010000069">
    <property type="protein sequence ID" value="KAJ7199131.1"/>
    <property type="molecule type" value="Genomic_DNA"/>
</dbReference>
<dbReference type="SUPFAM" id="SSF52047">
    <property type="entry name" value="RNI-like"/>
    <property type="match status" value="2"/>
</dbReference>
<keyword evidence="2" id="KW-1185">Reference proteome</keyword>
<accession>A0AAD6V2P6</accession>
<dbReference type="Gene3D" id="3.80.10.10">
    <property type="entry name" value="Ribonuclease Inhibitor"/>
    <property type="match status" value="2"/>
</dbReference>
<protein>
    <submittedName>
        <fullName evidence="1">Uncharacterized protein</fullName>
    </submittedName>
</protein>
<evidence type="ECO:0000313" key="1">
    <source>
        <dbReference type="EMBL" id="KAJ7199131.1"/>
    </source>
</evidence>